<sequence>MFMFHLISTLDVQEDLHMFNILSSDG</sequence>
<protein>
    <submittedName>
        <fullName evidence="1">FUS interacting protein (Serine-arginine rich) 1, isoform CRA_a</fullName>
    </submittedName>
</protein>
<evidence type="ECO:0000313" key="1">
    <source>
        <dbReference type="EMBL" id="EDL80768.1"/>
    </source>
</evidence>
<dbReference type="AlphaFoldDB" id="A6IT72"/>
<accession>A6IT72</accession>
<dbReference type="Proteomes" id="UP000234681">
    <property type="component" value="Chromosome 5"/>
</dbReference>
<reference evidence="2" key="1">
    <citation type="submission" date="2005-09" db="EMBL/GenBank/DDBJ databases">
        <authorList>
            <person name="Mural R.J."/>
            <person name="Li P.W."/>
            <person name="Adams M.D."/>
            <person name="Amanatides P.G."/>
            <person name="Baden-Tillson H."/>
            <person name="Barnstead M."/>
            <person name="Chin S.H."/>
            <person name="Dew I."/>
            <person name="Evans C.A."/>
            <person name="Ferriera S."/>
            <person name="Flanigan M."/>
            <person name="Fosler C."/>
            <person name="Glodek A."/>
            <person name="Gu Z."/>
            <person name="Holt R.A."/>
            <person name="Jennings D."/>
            <person name="Kraft C.L."/>
            <person name="Lu F."/>
            <person name="Nguyen T."/>
            <person name="Nusskern D.R."/>
            <person name="Pfannkoch C.M."/>
            <person name="Sitter C."/>
            <person name="Sutton G.G."/>
            <person name="Venter J.C."/>
            <person name="Wang Z."/>
            <person name="Woodage T."/>
            <person name="Zheng X.H."/>
            <person name="Zhong F."/>
        </authorList>
    </citation>
    <scope>NUCLEOTIDE SEQUENCE [LARGE SCALE GENOMIC DNA]</scope>
    <source>
        <strain>BN</strain>
        <strain evidence="2">Sprague-Dawley</strain>
    </source>
</reference>
<name>A6IT72_RAT</name>
<dbReference type="EMBL" id="CH473968">
    <property type="protein sequence ID" value="EDL80768.1"/>
    <property type="molecule type" value="Genomic_DNA"/>
</dbReference>
<gene>
    <name evidence="1" type="primary">Fusip1</name>
    <name evidence="1" type="ORF">rCG_30692</name>
</gene>
<organism evidence="1 2">
    <name type="scientific">Rattus norvegicus</name>
    <name type="common">Rat</name>
    <dbReference type="NCBI Taxonomy" id="10116"/>
    <lineage>
        <taxon>Eukaryota</taxon>
        <taxon>Metazoa</taxon>
        <taxon>Chordata</taxon>
        <taxon>Craniata</taxon>
        <taxon>Vertebrata</taxon>
        <taxon>Euteleostomi</taxon>
        <taxon>Mammalia</taxon>
        <taxon>Eutheria</taxon>
        <taxon>Euarchontoglires</taxon>
        <taxon>Glires</taxon>
        <taxon>Rodentia</taxon>
        <taxon>Myomorpha</taxon>
        <taxon>Muroidea</taxon>
        <taxon>Muridae</taxon>
        <taxon>Murinae</taxon>
        <taxon>Rattus</taxon>
    </lineage>
</organism>
<proteinExistence type="predicted"/>
<evidence type="ECO:0000313" key="2">
    <source>
        <dbReference type="Proteomes" id="UP000234681"/>
    </source>
</evidence>